<dbReference type="Proteomes" id="UP000324800">
    <property type="component" value="Unassembled WGS sequence"/>
</dbReference>
<accession>A0A5J4TNR2</accession>
<dbReference type="OrthoDB" id="276065at2759"/>
<dbReference type="AlphaFoldDB" id="A0A5J4TNR2"/>
<sequence>QMPVLRVIKGQIEFQIALDLGQSIDETIDTATNIFNQILKLQHIAQILPDFIEYGPLRSEEYRVKGLTDACPPEVVEKERQICEANLEAYEYNPDPSGLRTGQYNTAGKTNYSIGVERSRTECQGYNKYCISNGYTEQ</sequence>
<comment type="caution">
    <text evidence="1">The sequence shown here is derived from an EMBL/GenBank/DDBJ whole genome shotgun (WGS) entry which is preliminary data.</text>
</comment>
<name>A0A5J4TNR2_9EUKA</name>
<protein>
    <submittedName>
        <fullName evidence="1">Uncharacterized protein</fullName>
    </submittedName>
</protein>
<gene>
    <name evidence="1" type="ORF">EZS28_045010</name>
</gene>
<organism evidence="1 2">
    <name type="scientific">Streblomastix strix</name>
    <dbReference type="NCBI Taxonomy" id="222440"/>
    <lineage>
        <taxon>Eukaryota</taxon>
        <taxon>Metamonada</taxon>
        <taxon>Preaxostyla</taxon>
        <taxon>Oxymonadida</taxon>
        <taxon>Streblomastigidae</taxon>
        <taxon>Streblomastix</taxon>
    </lineage>
</organism>
<dbReference type="EMBL" id="SNRW01028349">
    <property type="protein sequence ID" value="KAA6359463.1"/>
    <property type="molecule type" value="Genomic_DNA"/>
</dbReference>
<feature type="non-terminal residue" evidence="1">
    <location>
        <position position="1"/>
    </location>
</feature>
<evidence type="ECO:0000313" key="2">
    <source>
        <dbReference type="Proteomes" id="UP000324800"/>
    </source>
</evidence>
<reference evidence="1 2" key="1">
    <citation type="submission" date="2019-03" db="EMBL/GenBank/DDBJ databases">
        <title>Single cell metagenomics reveals metabolic interactions within the superorganism composed of flagellate Streblomastix strix and complex community of Bacteroidetes bacteria on its surface.</title>
        <authorList>
            <person name="Treitli S.C."/>
            <person name="Kolisko M."/>
            <person name="Husnik F."/>
            <person name="Keeling P."/>
            <person name="Hampl V."/>
        </authorList>
    </citation>
    <scope>NUCLEOTIDE SEQUENCE [LARGE SCALE GENOMIC DNA]</scope>
    <source>
        <strain evidence="1">ST1C</strain>
    </source>
</reference>
<proteinExistence type="predicted"/>
<evidence type="ECO:0000313" key="1">
    <source>
        <dbReference type="EMBL" id="KAA6359463.1"/>
    </source>
</evidence>